<organism evidence="3 4">
    <name type="scientific">Oryza glaberrima</name>
    <name type="common">African rice</name>
    <dbReference type="NCBI Taxonomy" id="4538"/>
    <lineage>
        <taxon>Eukaryota</taxon>
        <taxon>Viridiplantae</taxon>
        <taxon>Streptophyta</taxon>
        <taxon>Embryophyta</taxon>
        <taxon>Tracheophyta</taxon>
        <taxon>Spermatophyta</taxon>
        <taxon>Magnoliopsida</taxon>
        <taxon>Liliopsida</taxon>
        <taxon>Poales</taxon>
        <taxon>Poaceae</taxon>
        <taxon>BOP clade</taxon>
        <taxon>Oryzoideae</taxon>
        <taxon>Oryzeae</taxon>
        <taxon>Oryzinae</taxon>
        <taxon>Oryza</taxon>
    </lineage>
</organism>
<dbReference type="STRING" id="4538.I1R700"/>
<feature type="compositionally biased region" description="Basic residues" evidence="1">
    <location>
        <begin position="208"/>
        <end position="217"/>
    </location>
</feature>
<evidence type="ECO:0000256" key="1">
    <source>
        <dbReference type="SAM" id="MobiDB-lite"/>
    </source>
</evidence>
<evidence type="ECO:0000313" key="3">
    <source>
        <dbReference type="EnsemblPlants" id="ORGLA12G0130600.1"/>
    </source>
</evidence>
<accession>I1R700</accession>
<name>I1R700_ORYGL</name>
<evidence type="ECO:0000256" key="2">
    <source>
        <dbReference type="SAM" id="SignalP"/>
    </source>
</evidence>
<dbReference type="InterPro" id="IPR022709">
    <property type="entry name" value="SCAI"/>
</dbReference>
<feature type="chain" id="PRO_5003651497" evidence="2">
    <location>
        <begin position="22"/>
        <end position="400"/>
    </location>
</feature>
<reference evidence="3" key="1">
    <citation type="submission" date="2015-06" db="UniProtKB">
        <authorList>
            <consortium name="EnsemblPlants"/>
        </authorList>
    </citation>
    <scope>IDENTIFICATION</scope>
</reference>
<keyword evidence="4" id="KW-1185">Reference proteome</keyword>
<feature type="compositionally biased region" description="Basic and acidic residues" evidence="1">
    <location>
        <begin position="233"/>
        <end position="260"/>
    </location>
</feature>
<feature type="region of interest" description="Disordered" evidence="1">
    <location>
        <begin position="378"/>
        <end position="400"/>
    </location>
</feature>
<feature type="region of interest" description="Disordered" evidence="1">
    <location>
        <begin position="55"/>
        <end position="81"/>
    </location>
</feature>
<dbReference type="Proteomes" id="UP000007306">
    <property type="component" value="Chromosome 12"/>
</dbReference>
<sequence length="400" mass="44328">CQSNSLLFFLLSPLLPSLRLSILSSLQATERQRRSGMQRPIGFAMAASPHQVVAPPQAQTGASPACASSTTPSSTVATSSPTPPINLFTPTKRLRYLARFLLVALLLTRRADTVPRLATHICTLLDGSKKTLQEAEYKEWKHVVQEMEKMRPATTTAAEMEKSGHRPSLSCVRSPVGQGTRLALLPDGRRSPPFSPMAAGGRRGSGARWRRRERRERRAAASAGEEGATRGGAGREKLLSVAWREERRGERDEEREDGGRGGRRGIRGIAEQEWLSHPTKNFITAFFRNLMLVTTSKTIFMDSSEIINANSLLTIISMRVRDYRSEQQQGATRSTSCCAMNRTFISNNGRNGLQLQIYIYIYHNAKAKLEFFSTFQNSKPTHNDSKPRTAGVNQAGRGNI</sequence>
<reference evidence="3 4" key="2">
    <citation type="submission" date="2018-04" db="EMBL/GenBank/DDBJ databases">
        <title>OglaRS2 (Oryza glaberrima Reference Sequence Version 2).</title>
        <authorList>
            <person name="Zhang J."/>
            <person name="Kudrna D."/>
            <person name="Lee S."/>
            <person name="Talag J."/>
            <person name="Rajasekar S."/>
            <person name="Wing R.A."/>
        </authorList>
    </citation>
    <scope>NUCLEOTIDE SEQUENCE [LARGE SCALE GENOMIC DNA]</scope>
    <source>
        <strain evidence="3 4">cv. IRGC 96717</strain>
    </source>
</reference>
<dbReference type="HOGENOM" id="CLU_689998_0_0_1"/>
<keyword evidence="2" id="KW-0732">Signal</keyword>
<proteinExistence type="predicted"/>
<dbReference type="AlphaFoldDB" id="I1R700"/>
<protein>
    <submittedName>
        <fullName evidence="3">Uncharacterized protein</fullName>
    </submittedName>
</protein>
<dbReference type="PANTHER" id="PTHR21243">
    <property type="entry name" value="PROTEIN SCAI"/>
    <property type="match status" value="1"/>
</dbReference>
<dbReference type="GO" id="GO:0006351">
    <property type="term" value="P:DNA-templated transcription"/>
    <property type="evidence" value="ECO:0007669"/>
    <property type="project" value="InterPro"/>
</dbReference>
<dbReference type="Pfam" id="PF12070">
    <property type="entry name" value="SCAI"/>
    <property type="match status" value="1"/>
</dbReference>
<evidence type="ECO:0000313" key="4">
    <source>
        <dbReference type="Proteomes" id="UP000007306"/>
    </source>
</evidence>
<dbReference type="GO" id="GO:0003714">
    <property type="term" value="F:transcription corepressor activity"/>
    <property type="evidence" value="ECO:0007669"/>
    <property type="project" value="InterPro"/>
</dbReference>
<feature type="region of interest" description="Disordered" evidence="1">
    <location>
        <begin position="182"/>
        <end position="264"/>
    </location>
</feature>
<dbReference type="EnsemblPlants" id="ORGLA12G0130600.1">
    <property type="protein sequence ID" value="ORGLA12G0130600.1"/>
    <property type="gene ID" value="ORGLA12G0130600"/>
</dbReference>
<feature type="signal peptide" evidence="2">
    <location>
        <begin position="1"/>
        <end position="21"/>
    </location>
</feature>
<feature type="compositionally biased region" description="Low complexity" evidence="1">
    <location>
        <begin position="62"/>
        <end position="80"/>
    </location>
</feature>
<dbReference type="Gramene" id="ORGLA12G0130600.1">
    <property type="protein sequence ID" value="ORGLA12G0130600.1"/>
    <property type="gene ID" value="ORGLA12G0130600"/>
</dbReference>